<evidence type="ECO:0000313" key="2">
    <source>
        <dbReference type="Proteomes" id="UP000229966"/>
    </source>
</evidence>
<sequence length="70" mass="7967">MKNLNWIKLQIAFEQIDPSKLEGLETASYHLLKKCIASKDTEKLTGILDDIIQSSAYSAEFEPILNLTRK</sequence>
<accession>A0A2M7CIJ8</accession>
<dbReference type="EMBL" id="PEUM01000039">
    <property type="protein sequence ID" value="PIV25471.1"/>
    <property type="molecule type" value="Genomic_DNA"/>
</dbReference>
<evidence type="ECO:0000313" key="1">
    <source>
        <dbReference type="EMBL" id="PIV25471.1"/>
    </source>
</evidence>
<organism evidence="1 2">
    <name type="scientific">Candidatus Berkelbacteria bacterium CG03_land_8_20_14_0_80_40_36</name>
    <dbReference type="NCBI Taxonomy" id="1974509"/>
    <lineage>
        <taxon>Bacteria</taxon>
        <taxon>Candidatus Berkelbacteria</taxon>
    </lineage>
</organism>
<reference evidence="2" key="1">
    <citation type="submission" date="2017-09" db="EMBL/GenBank/DDBJ databases">
        <title>Depth-based differentiation of microbial function through sediment-hosted aquifers and enrichment of novel symbionts in the deep terrestrial subsurface.</title>
        <authorList>
            <person name="Probst A.J."/>
            <person name="Ladd B."/>
            <person name="Jarett J.K."/>
            <person name="Geller-Mcgrath D.E."/>
            <person name="Sieber C.M.K."/>
            <person name="Emerson J.B."/>
            <person name="Anantharaman K."/>
            <person name="Thomas B.C."/>
            <person name="Malmstrom R."/>
            <person name="Stieglmeier M."/>
            <person name="Klingl A."/>
            <person name="Woyke T."/>
            <person name="Ryan C.M."/>
            <person name="Banfield J.F."/>
        </authorList>
    </citation>
    <scope>NUCLEOTIDE SEQUENCE [LARGE SCALE GENOMIC DNA]</scope>
</reference>
<dbReference type="AlphaFoldDB" id="A0A2M7CIJ8"/>
<gene>
    <name evidence="1" type="ORF">COS38_01545</name>
</gene>
<protein>
    <submittedName>
        <fullName evidence="1">Uncharacterized protein</fullName>
    </submittedName>
</protein>
<dbReference type="Proteomes" id="UP000229966">
    <property type="component" value="Unassembled WGS sequence"/>
</dbReference>
<comment type="caution">
    <text evidence="1">The sequence shown here is derived from an EMBL/GenBank/DDBJ whole genome shotgun (WGS) entry which is preliminary data.</text>
</comment>
<name>A0A2M7CIJ8_9BACT</name>
<proteinExistence type="predicted"/>